<dbReference type="InterPro" id="IPR003786">
    <property type="entry name" value="FdhD"/>
</dbReference>
<dbReference type="RefSeq" id="WP_238244302.1">
    <property type="nucleotide sequence ID" value="NZ_BPQP01000033.1"/>
</dbReference>
<comment type="caution">
    <text evidence="3">Lacks conserved residue(s) required for the propagation of feature annotation.</text>
</comment>
<dbReference type="PIRSF" id="PIRSF015626">
    <property type="entry name" value="FdhD"/>
    <property type="match status" value="1"/>
</dbReference>
<dbReference type="PANTHER" id="PTHR30592">
    <property type="entry name" value="FORMATE DEHYDROGENASE"/>
    <property type="match status" value="1"/>
</dbReference>
<comment type="subcellular location">
    <subcellularLocation>
        <location evidence="3">Cytoplasm</location>
    </subcellularLocation>
</comment>
<dbReference type="EMBL" id="BPQP01000033">
    <property type="protein sequence ID" value="GJD95164.1"/>
    <property type="molecule type" value="Genomic_DNA"/>
</dbReference>
<feature type="region of interest" description="Disordered" evidence="4">
    <location>
        <begin position="1"/>
        <end position="40"/>
    </location>
</feature>
<evidence type="ECO:0000256" key="3">
    <source>
        <dbReference type="HAMAP-Rule" id="MF_00187"/>
    </source>
</evidence>
<dbReference type="Gene3D" id="3.40.140.10">
    <property type="entry name" value="Cytidine Deaminase, domain 2"/>
    <property type="match status" value="1"/>
</dbReference>
<evidence type="ECO:0000256" key="2">
    <source>
        <dbReference type="ARBA" id="ARBA00023150"/>
    </source>
</evidence>
<dbReference type="InterPro" id="IPR016193">
    <property type="entry name" value="Cytidine_deaminase-like"/>
</dbReference>
<dbReference type="Pfam" id="PF02634">
    <property type="entry name" value="FdhD-NarQ"/>
    <property type="match status" value="1"/>
</dbReference>
<evidence type="ECO:0000313" key="5">
    <source>
        <dbReference type="EMBL" id="GJD95164.1"/>
    </source>
</evidence>
<feature type="active site" description="Cysteine persulfide intermediate" evidence="3">
    <location>
        <position position="126"/>
    </location>
</feature>
<keyword evidence="6" id="KW-1185">Reference proteome</keyword>
<dbReference type="Proteomes" id="UP001055125">
    <property type="component" value="Unassembled WGS sequence"/>
</dbReference>
<evidence type="ECO:0000313" key="6">
    <source>
        <dbReference type="Proteomes" id="UP001055125"/>
    </source>
</evidence>
<evidence type="ECO:0000256" key="4">
    <source>
        <dbReference type="SAM" id="MobiDB-lite"/>
    </source>
</evidence>
<keyword evidence="1 3" id="KW-0963">Cytoplasm</keyword>
<proteinExistence type="inferred from homology"/>
<keyword evidence="2 3" id="KW-0501">Molybdenum cofactor biosynthesis</keyword>
<sequence>MQPSSLPGPERPESAPAETARRVPTSVIAYDDPNPREGERPLAVEMPVNLVYGSVPYAVMMTTPADLVDFAYGFSLTEGIVASADEIRGAAVEEGDGGLRLLVDLVPGRLREHLARKRAISGRTGCGVCGIDDLAALPKAEPRTDVGQQVSLAAIRTALTALSDAQVLNQETRAVHAAAWADLDGSLVAVREDVGRHNALDKLIGALLRARIDPSQGFLVITSRCSFEMVEKAASFGAAVLVAISAPTSLAIDRAALHAMTLCAIARSDTLTVFTGGERLILTAEAQSHASPQSTDR</sequence>
<comment type="similarity">
    <text evidence="3">Belongs to the FdhD family.</text>
</comment>
<name>A0ABQ4RY54_9HYPH</name>
<dbReference type="SUPFAM" id="SSF53927">
    <property type="entry name" value="Cytidine deaminase-like"/>
    <property type="match status" value="1"/>
</dbReference>
<dbReference type="PANTHER" id="PTHR30592:SF1">
    <property type="entry name" value="SULFUR CARRIER PROTEIN FDHD"/>
    <property type="match status" value="1"/>
</dbReference>
<reference evidence="5" key="2">
    <citation type="submission" date="2021-08" db="EMBL/GenBank/DDBJ databases">
        <authorList>
            <person name="Tani A."/>
            <person name="Ola A."/>
            <person name="Ogura Y."/>
            <person name="Katsura K."/>
            <person name="Hayashi T."/>
        </authorList>
    </citation>
    <scope>NUCLEOTIDE SEQUENCE</scope>
    <source>
        <strain evidence="5">DSM 19015</strain>
    </source>
</reference>
<gene>
    <name evidence="3 5" type="primary">fdhD</name>
    <name evidence="5" type="ORF">OCOJLMKI_2374</name>
</gene>
<dbReference type="Gene3D" id="3.10.20.10">
    <property type="match status" value="1"/>
</dbReference>
<dbReference type="NCBIfam" id="TIGR00129">
    <property type="entry name" value="fdhD_narQ"/>
    <property type="match status" value="1"/>
</dbReference>
<accession>A0ABQ4RY54</accession>
<comment type="caution">
    <text evidence="5">The sequence shown here is derived from an EMBL/GenBank/DDBJ whole genome shotgun (WGS) entry which is preliminary data.</text>
</comment>
<organism evidence="5 6">
    <name type="scientific">Methylobacterium iners</name>
    <dbReference type="NCBI Taxonomy" id="418707"/>
    <lineage>
        <taxon>Bacteria</taxon>
        <taxon>Pseudomonadati</taxon>
        <taxon>Pseudomonadota</taxon>
        <taxon>Alphaproteobacteria</taxon>
        <taxon>Hyphomicrobiales</taxon>
        <taxon>Methylobacteriaceae</taxon>
        <taxon>Methylobacterium</taxon>
    </lineage>
</organism>
<comment type="function">
    <text evidence="3">Required for formate dehydrogenase (FDH) activity. Acts as a sulfur carrier protein that transfers sulfur from IscS to the molybdenum cofactor prior to its insertion into FDH.</text>
</comment>
<reference evidence="5" key="1">
    <citation type="journal article" date="2021" name="Front. Microbiol.">
        <title>Comprehensive Comparative Genomics and Phenotyping of Methylobacterium Species.</title>
        <authorList>
            <person name="Alessa O."/>
            <person name="Ogura Y."/>
            <person name="Fujitani Y."/>
            <person name="Takami H."/>
            <person name="Hayashi T."/>
            <person name="Sahin N."/>
            <person name="Tani A."/>
        </authorList>
    </citation>
    <scope>NUCLEOTIDE SEQUENCE</scope>
    <source>
        <strain evidence="5">DSM 19015</strain>
    </source>
</reference>
<evidence type="ECO:0000256" key="1">
    <source>
        <dbReference type="ARBA" id="ARBA00022490"/>
    </source>
</evidence>
<dbReference type="HAMAP" id="MF_00187">
    <property type="entry name" value="FdhD"/>
    <property type="match status" value="1"/>
</dbReference>
<protein>
    <recommendedName>
        <fullName evidence="3">Sulfur carrier protein FdhD</fullName>
    </recommendedName>
</protein>